<proteinExistence type="inferred from homology"/>
<evidence type="ECO:0000256" key="6">
    <source>
        <dbReference type="ARBA" id="ARBA00023242"/>
    </source>
</evidence>
<dbReference type="Gene3D" id="2.60.40.1730">
    <property type="entry name" value="tricorn interacting facor f3 domain"/>
    <property type="match status" value="1"/>
</dbReference>
<dbReference type="InterPro" id="IPR027268">
    <property type="entry name" value="Peptidase_M4/M1_CTD_sf"/>
</dbReference>
<name>A0A091DXN6_FUKDA</name>
<dbReference type="GO" id="GO:0003682">
    <property type="term" value="F:chromatin binding"/>
    <property type="evidence" value="ECO:0007669"/>
    <property type="project" value="TreeGrafter"/>
</dbReference>
<keyword evidence="5" id="KW-0804">Transcription</keyword>
<reference evidence="13 14" key="1">
    <citation type="submission" date="2013-11" db="EMBL/GenBank/DDBJ databases">
        <title>The Damaraland mole rat (Fukomys damarensis) genome and evolution of African mole rats.</title>
        <authorList>
            <person name="Gladyshev V.N."/>
            <person name="Fang X."/>
        </authorList>
    </citation>
    <scope>NUCLEOTIDE SEQUENCE [LARGE SCALE GENOMIC DNA]</scope>
    <source>
        <tissue evidence="13">Liver</tissue>
    </source>
</reference>
<dbReference type="GO" id="GO:0051123">
    <property type="term" value="P:RNA polymerase II preinitiation complex assembly"/>
    <property type="evidence" value="ECO:0007669"/>
    <property type="project" value="UniProtKB-ARBA"/>
</dbReference>
<evidence type="ECO:0000256" key="7">
    <source>
        <dbReference type="ARBA" id="ARBA00033345"/>
    </source>
</evidence>
<dbReference type="FunFam" id="2.60.40.1730:FF:000003">
    <property type="entry name" value="Transcription initiation factor TFIID subunit 2"/>
    <property type="match status" value="1"/>
</dbReference>
<keyword evidence="4" id="KW-0805">Transcription regulation</keyword>
<evidence type="ECO:0000259" key="12">
    <source>
        <dbReference type="Pfam" id="PF25577"/>
    </source>
</evidence>
<feature type="non-terminal residue" evidence="13">
    <location>
        <position position="1"/>
    </location>
</feature>
<evidence type="ECO:0000256" key="9">
    <source>
        <dbReference type="ARBA" id="ARBA00064079"/>
    </source>
</evidence>
<evidence type="ECO:0000256" key="4">
    <source>
        <dbReference type="ARBA" id="ARBA00023015"/>
    </source>
</evidence>
<evidence type="ECO:0000259" key="11">
    <source>
        <dbReference type="Pfam" id="PF25316"/>
    </source>
</evidence>
<evidence type="ECO:0000256" key="3">
    <source>
        <dbReference type="ARBA" id="ARBA00017363"/>
    </source>
</evidence>
<gene>
    <name evidence="13" type="ORF">H920_03328</name>
</gene>
<dbReference type="FunFam" id="1.10.390.10:FF:000005">
    <property type="entry name" value="transcription initiation factor TFIID subunit 2 isoform X1"/>
    <property type="match status" value="1"/>
</dbReference>
<dbReference type="InterPro" id="IPR042097">
    <property type="entry name" value="Aminopeptidase_N-like_N_sf"/>
</dbReference>
<protein>
    <recommendedName>
        <fullName evidence="3">Transcription initiation factor TFIID subunit 2</fullName>
    </recommendedName>
    <alternativeName>
        <fullName evidence="10">TBP-associated factor 150 kDa</fullName>
    </alternativeName>
    <alternativeName>
        <fullName evidence="7">Transcription initiation factor TFIID 150 kDa subunit</fullName>
    </alternativeName>
</protein>
<dbReference type="Gene3D" id="1.10.390.10">
    <property type="entry name" value="Neutral Protease Domain 2"/>
    <property type="match status" value="1"/>
</dbReference>
<comment type="subunit">
    <text evidence="9">Component of the TFIID basal transcription factor complex, composed of TATA-box-binding protein TBP, and a number of TBP-associated factors (TAFs), including TAF1, TAF2, TAF3, TAF4, TAF5, TAF6, TAF7, TAF8, TAF9, TAF10, TAF11, TAF12 and TAF13. Interacts with TAF2C1. Component of the TFTC-HAT complex.</text>
</comment>
<dbReference type="EMBL" id="KN121850">
    <property type="protein sequence ID" value="KFO35193.1"/>
    <property type="molecule type" value="Genomic_DNA"/>
</dbReference>
<dbReference type="GO" id="GO:0000976">
    <property type="term" value="F:transcription cis-regulatory region binding"/>
    <property type="evidence" value="ECO:0007669"/>
    <property type="project" value="UniProtKB-ARBA"/>
</dbReference>
<evidence type="ECO:0000313" key="14">
    <source>
        <dbReference type="Proteomes" id="UP000028990"/>
    </source>
</evidence>
<dbReference type="STRING" id="885580.ENSFDAP00000009806"/>
<evidence type="ECO:0000256" key="5">
    <source>
        <dbReference type="ARBA" id="ARBA00023163"/>
    </source>
</evidence>
<evidence type="ECO:0000256" key="10">
    <source>
        <dbReference type="ARBA" id="ARBA00075844"/>
    </source>
</evidence>
<dbReference type="PANTHER" id="PTHR15137">
    <property type="entry name" value="TRANSCRIPTION INITIATION FACTOR TFIID"/>
    <property type="match status" value="1"/>
</dbReference>
<keyword evidence="14" id="KW-1185">Reference proteome</keyword>
<evidence type="ECO:0000256" key="8">
    <source>
        <dbReference type="ARBA" id="ARBA00059662"/>
    </source>
</evidence>
<dbReference type="InterPro" id="IPR037813">
    <property type="entry name" value="TAF2"/>
</dbReference>
<keyword evidence="13" id="KW-0648">Protein biosynthesis</keyword>
<dbReference type="GO" id="GO:0005669">
    <property type="term" value="C:transcription factor TFIID complex"/>
    <property type="evidence" value="ECO:0007669"/>
    <property type="project" value="InterPro"/>
</dbReference>
<organism evidence="13 14">
    <name type="scientific">Fukomys damarensis</name>
    <name type="common">Damaraland mole rat</name>
    <name type="synonym">Cryptomys damarensis</name>
    <dbReference type="NCBI Taxonomy" id="885580"/>
    <lineage>
        <taxon>Eukaryota</taxon>
        <taxon>Metazoa</taxon>
        <taxon>Chordata</taxon>
        <taxon>Craniata</taxon>
        <taxon>Vertebrata</taxon>
        <taxon>Euteleostomi</taxon>
        <taxon>Mammalia</taxon>
        <taxon>Eutheria</taxon>
        <taxon>Euarchontoglires</taxon>
        <taxon>Glires</taxon>
        <taxon>Rodentia</taxon>
        <taxon>Hystricomorpha</taxon>
        <taxon>Bathyergidae</taxon>
        <taxon>Fukomys</taxon>
    </lineage>
</organism>
<dbReference type="Pfam" id="PF25577">
    <property type="entry name" value="TPR_TAF2_C"/>
    <property type="match status" value="1"/>
</dbReference>
<dbReference type="Proteomes" id="UP000028990">
    <property type="component" value="Unassembled WGS sequence"/>
</dbReference>
<dbReference type="GO" id="GO:0007064">
    <property type="term" value="P:mitotic sister chromatid cohesion"/>
    <property type="evidence" value="ECO:0007669"/>
    <property type="project" value="InterPro"/>
</dbReference>
<sequence>SLVIRGEKEEQAVLCSSDRTYELKVADTSNLLLCVPGCKTPAQLAGQDAAPGLLHAEIFGFSNNYWELRRCRPKLQKLRKLLKENTYEGPDSPKEVDSNRSKYTTEDLLDVIQASEEEIMAHLQVLNACEIGGYWRVLDFDYEMKLLNHVTQLVDSESWPFSKVPLSVCLQELGPLEPEEMIEHCLKCYGRKYVDDGEVYFELSADKICCATAQMLLQNAVKFNLAEFQAVWQQSVPEGMVTSLDQLKGLALVDRHSRPEIIFLLKADDLPEGNQERFNALFSLREKWTEEDIAPYIQDLCGEKQTGFVELTIFPTVANLNRIKLNSKQCRIYRVRINDLEAAFIYNDPTLEVCHSESKQRNLNYFSNAYAAAVSAVDPDAGNGELCIKVPSELWKHVDELKVLKIHINFSLDQPKGGLHFVVPSVEGSMAERGAHVFSCGYQNSTRFWFPCVDSYSELCTWKLEFTVDAAMVAVSNGDLVETVYTHDMRKKTFHYMLTIPTAASNISLAIGPFEILVDPYMHEVTHFCLPQLLPLLKHTTSYLHEVFEFYEEILTCRYPYSCFKTVFIDEAYVEVAAYASMSIFSTNLLHSAMIIDETPLTRRCLAQALAQQFFGCFISRMSWSDEWVLKGISGYIYGLWMKKTFGVNEYRHWIKEELDKIVAYELKTGGVLLHPIFGGGKEKDNPASHLHFSIKHPHTLSWEYYTMFQCKAHLVMRLIENRISMEFMLQVFNKLLSLASTASSQKFQSHMWSQMLVSTSGFLKSISNVSGKDIQPLIKQDQSGVVKFYGSFAFNRKRNVLELEIKQDYTSPGTQKYVGPLKVTVQELDGSFNHTLQIEENSLKHDIPCHSKSRRNKKKKIPLLNGEEADMDLSAMEAEPAVSPRSADSPLLWIRIDPDMAVLRKVEFEQADFMWQYQLRYERDVVAQQESILALEKFPTPASRLALTDILEQEQCFYRVRMAACFCLAQIANSMVSTWTGPPAMKSLFTRMFCCKTCPNIVKTNNFMSFQSYFLQKTMPVAMALLRDVHNLCPKEVLTFILDLIKYNDNRKNKFSDNYYRAEMIDALANSVTPAVSVNNEVRTLDNLNPDVRLILEEITRFLNMEKLLPSYRHTITVSCLRAIRVLQKNGHVPSDPTLFKSYAEYGHFVDIRIAALEAVVDYTKGSEKKALRVASVLMQSQGRELSGSEFGEALA</sequence>
<dbReference type="Pfam" id="PF25316">
    <property type="entry name" value="TAF2_3rd"/>
    <property type="match status" value="1"/>
</dbReference>
<dbReference type="InterPro" id="IPR057991">
    <property type="entry name" value="TPR_TAF2_C"/>
</dbReference>
<dbReference type="Pfam" id="PF09724">
    <property type="entry name" value="Dcc1"/>
    <property type="match status" value="1"/>
</dbReference>
<keyword evidence="6" id="KW-0539">Nucleus</keyword>
<comment type="function">
    <text evidence="8">The TFIID basal transcription factor complex plays a major role in the initiation of RNA polymerase II (Pol II)-dependent transcription. TFIID recognizes and binds promoters with or without a TATA box via its subunit TBP, a TATA-box-binding protein, and promotes assembly of the pre-initiation complex (PIC). The TFIID complex consists of TBP and TBP-associated factors (TAFs), including TAF1, TAF2, TAF3, TAF4, TAF5, TAF6, TAF7, TAF8, TAF9, TAF10, TAF11, TAF12 and TAF13. TAF2 forms a promoter DNA binding subcomplex of TFIID, together with TAF7 and TAF1.</text>
</comment>
<evidence type="ECO:0000256" key="2">
    <source>
        <dbReference type="ARBA" id="ARBA00010937"/>
    </source>
</evidence>
<keyword evidence="13" id="KW-0396">Initiation factor</keyword>
<dbReference type="InterPro" id="IPR019128">
    <property type="entry name" value="Dcc1"/>
</dbReference>
<dbReference type="GO" id="GO:0031390">
    <property type="term" value="C:Ctf18 RFC-like complex"/>
    <property type="evidence" value="ECO:0007669"/>
    <property type="project" value="InterPro"/>
</dbReference>
<dbReference type="SUPFAM" id="SSF63737">
    <property type="entry name" value="Leukotriene A4 hydrolase N-terminal domain"/>
    <property type="match status" value="1"/>
</dbReference>
<comment type="similarity">
    <text evidence="2">Belongs to the TAF2 family.</text>
</comment>
<dbReference type="eggNOG" id="KOG1932">
    <property type="taxonomic scope" value="Eukaryota"/>
</dbReference>
<dbReference type="SUPFAM" id="SSF55486">
    <property type="entry name" value="Metalloproteases ('zincins'), catalytic domain"/>
    <property type="match status" value="1"/>
</dbReference>
<dbReference type="CDD" id="cd09839">
    <property type="entry name" value="M1_like_TAF2"/>
    <property type="match status" value="1"/>
</dbReference>
<dbReference type="InterPro" id="IPR057345">
    <property type="entry name" value="Ig-like_TAF2"/>
</dbReference>
<dbReference type="GO" id="GO:0003743">
    <property type="term" value="F:translation initiation factor activity"/>
    <property type="evidence" value="ECO:0007669"/>
    <property type="project" value="UniProtKB-KW"/>
</dbReference>
<evidence type="ECO:0000313" key="13">
    <source>
        <dbReference type="EMBL" id="KFO35193.1"/>
    </source>
</evidence>
<dbReference type="GO" id="GO:0016251">
    <property type="term" value="F:RNA polymerase II general transcription initiation factor activity"/>
    <property type="evidence" value="ECO:0007669"/>
    <property type="project" value="TreeGrafter"/>
</dbReference>
<accession>A0A091DXN6</accession>
<feature type="domain" description="Transcription initiation factor TFIID subunit 2 Ig-like" evidence="11">
    <location>
        <begin position="784"/>
        <end position="911"/>
    </location>
</feature>
<comment type="subcellular location">
    <subcellularLocation>
        <location evidence="1">Nucleus</location>
    </subcellularLocation>
</comment>
<feature type="domain" description="Transcription initiation factor TFIID subunit 2 TPR repeats" evidence="12">
    <location>
        <begin position="913"/>
        <end position="1171"/>
    </location>
</feature>
<evidence type="ECO:0000256" key="1">
    <source>
        <dbReference type="ARBA" id="ARBA00004123"/>
    </source>
</evidence>
<dbReference type="PANTHER" id="PTHR15137:SF9">
    <property type="entry name" value="TRANSCRIPTION INITIATION FACTOR TFIID SUBUNIT 2"/>
    <property type="match status" value="1"/>
</dbReference>
<dbReference type="AlphaFoldDB" id="A0A091DXN6"/>